<evidence type="ECO:0000313" key="3">
    <source>
        <dbReference type="Proteomes" id="UP000887567"/>
    </source>
</evidence>
<dbReference type="Proteomes" id="UP000887567">
    <property type="component" value="Unplaced"/>
</dbReference>
<dbReference type="Gene3D" id="3.40.30.10">
    <property type="entry name" value="Glutaredoxin"/>
    <property type="match status" value="1"/>
</dbReference>
<dbReference type="Pfam" id="PF01323">
    <property type="entry name" value="DSBA"/>
    <property type="match status" value="1"/>
</dbReference>
<dbReference type="EnsemblMetazoa" id="XM_021054891.1">
    <property type="protein sequence ID" value="XP_020910550.1"/>
    <property type="gene ID" value="LOC110248373"/>
</dbReference>
<dbReference type="SUPFAM" id="SSF52833">
    <property type="entry name" value="Thioredoxin-like"/>
    <property type="match status" value="1"/>
</dbReference>
<dbReference type="PANTHER" id="PTHR13887">
    <property type="entry name" value="GLUTATHIONE S-TRANSFERASE KAPPA"/>
    <property type="match status" value="1"/>
</dbReference>
<dbReference type="PANTHER" id="PTHR13887:SF41">
    <property type="entry name" value="THIOREDOXIN SUPERFAMILY PROTEIN"/>
    <property type="match status" value="1"/>
</dbReference>
<evidence type="ECO:0000259" key="1">
    <source>
        <dbReference type="Pfam" id="PF01323"/>
    </source>
</evidence>
<dbReference type="CDD" id="cd03024">
    <property type="entry name" value="DsbA_FrnE"/>
    <property type="match status" value="1"/>
</dbReference>
<dbReference type="GO" id="GO:0016491">
    <property type="term" value="F:oxidoreductase activity"/>
    <property type="evidence" value="ECO:0007669"/>
    <property type="project" value="InterPro"/>
</dbReference>
<dbReference type="InterPro" id="IPR001853">
    <property type="entry name" value="DSBA-like_thioredoxin_dom"/>
</dbReference>
<dbReference type="GeneID" id="110248373"/>
<dbReference type="RefSeq" id="XP_020910550.1">
    <property type="nucleotide sequence ID" value="XM_021054891.1"/>
</dbReference>
<dbReference type="InterPro" id="IPR036249">
    <property type="entry name" value="Thioredoxin-like_sf"/>
</dbReference>
<keyword evidence="3" id="KW-1185">Reference proteome</keyword>
<dbReference type="OrthoDB" id="1930760at2759"/>
<dbReference type="OMA" id="HRYFENA"/>
<dbReference type="AlphaFoldDB" id="A0A913XUL7"/>
<sequence length="215" mass="23306">MLSALVPKRCFVGKRHLEEAVKTVKDAVFEVNWKPFFLNPTLPDGTKIPLVQYITEKYGAAAGESIKSGKGGLSKAGQAVGITFTSGRYVVNSLKSHCLLDYAATVDKQNEVAESLFHRYFENAEDINSMATLEDVAKDSGLNLESAMKHVGDPAIANKIKEEAEGARIQGVSGVPSFEVYLKGENVGTYPSFSGAQPPATFVSIFQRLLKNAKM</sequence>
<evidence type="ECO:0000313" key="2">
    <source>
        <dbReference type="EnsemblMetazoa" id="XP_020910550.1"/>
    </source>
</evidence>
<accession>A0A913XUL7</accession>
<dbReference type="KEGG" id="epa:110248373"/>
<proteinExistence type="predicted"/>
<protein>
    <recommendedName>
        <fullName evidence="1">DSBA-like thioredoxin domain-containing protein</fullName>
    </recommendedName>
</protein>
<reference evidence="2" key="1">
    <citation type="submission" date="2022-11" db="UniProtKB">
        <authorList>
            <consortium name="EnsemblMetazoa"/>
        </authorList>
    </citation>
    <scope>IDENTIFICATION</scope>
</reference>
<organism evidence="2 3">
    <name type="scientific">Exaiptasia diaphana</name>
    <name type="common">Tropical sea anemone</name>
    <name type="synonym">Aiptasia pulchella</name>
    <dbReference type="NCBI Taxonomy" id="2652724"/>
    <lineage>
        <taxon>Eukaryota</taxon>
        <taxon>Metazoa</taxon>
        <taxon>Cnidaria</taxon>
        <taxon>Anthozoa</taxon>
        <taxon>Hexacorallia</taxon>
        <taxon>Actiniaria</taxon>
        <taxon>Aiptasiidae</taxon>
        <taxon>Exaiptasia</taxon>
    </lineage>
</organism>
<feature type="domain" description="DSBA-like thioredoxin" evidence="1">
    <location>
        <begin position="10"/>
        <end position="205"/>
    </location>
</feature>
<name>A0A913XUL7_EXADI</name>